<dbReference type="InterPro" id="IPR021013">
    <property type="entry name" value="ATPase_Vma12"/>
</dbReference>
<evidence type="ECO:0000256" key="7">
    <source>
        <dbReference type="SAM" id="Phobius"/>
    </source>
</evidence>
<keyword evidence="4 7" id="KW-1133">Transmembrane helix</keyword>
<feature type="compositionally biased region" description="Low complexity" evidence="6">
    <location>
        <begin position="245"/>
        <end position="256"/>
    </location>
</feature>
<gene>
    <name evidence="8" type="ORF">g.2221</name>
</gene>
<name>A0A1D2A1C2_AUXPR</name>
<keyword evidence="5 7" id="KW-0472">Membrane</keyword>
<evidence type="ECO:0000256" key="6">
    <source>
        <dbReference type="SAM" id="MobiDB-lite"/>
    </source>
</evidence>
<reference evidence="8" key="1">
    <citation type="submission" date="2015-08" db="EMBL/GenBank/DDBJ databases">
        <authorList>
            <person name="Babu N.S."/>
            <person name="Beckwith C.J."/>
            <person name="Beseler K.G."/>
            <person name="Brison A."/>
            <person name="Carone J.V."/>
            <person name="Caskin T.P."/>
            <person name="Diamond M."/>
            <person name="Durham M.E."/>
            <person name="Foxe J.M."/>
            <person name="Go M."/>
            <person name="Henderson B.A."/>
            <person name="Jones I.B."/>
            <person name="McGettigan J.A."/>
            <person name="Micheletti S.J."/>
            <person name="Nasrallah M.E."/>
            <person name="Ortiz D."/>
            <person name="Piller C.R."/>
            <person name="Privatt S.R."/>
            <person name="Schneider S.L."/>
            <person name="Sharp S."/>
            <person name="Smith T.C."/>
            <person name="Stanton J.D."/>
            <person name="Ullery H.E."/>
            <person name="Wilson R.J."/>
            <person name="Serrano M.G."/>
            <person name="Buck G."/>
            <person name="Lee V."/>
            <person name="Wang Y."/>
            <person name="Carvalho R."/>
            <person name="Voegtly L."/>
            <person name="Shi R."/>
            <person name="Duckworth R."/>
            <person name="Johnson A."/>
            <person name="Loviza R."/>
            <person name="Walstead R."/>
            <person name="Shah Z."/>
            <person name="Kiflezghi M."/>
            <person name="Wade K."/>
            <person name="Ball S.L."/>
            <person name="Bradley K.W."/>
            <person name="Asai D.J."/>
            <person name="Bowman C.A."/>
            <person name="Russell D.A."/>
            <person name="Pope W.H."/>
            <person name="Jacobs-Sera D."/>
            <person name="Hendrix R.W."/>
            <person name="Hatfull G.F."/>
        </authorList>
    </citation>
    <scope>NUCLEOTIDE SEQUENCE</scope>
</reference>
<feature type="transmembrane region" description="Helical" evidence="7">
    <location>
        <begin position="129"/>
        <end position="148"/>
    </location>
</feature>
<evidence type="ECO:0000256" key="1">
    <source>
        <dbReference type="ARBA" id="ARBA00004477"/>
    </source>
</evidence>
<evidence type="ECO:0000256" key="4">
    <source>
        <dbReference type="ARBA" id="ARBA00022989"/>
    </source>
</evidence>
<feature type="compositionally biased region" description="Gly residues" evidence="6">
    <location>
        <begin position="218"/>
        <end position="227"/>
    </location>
</feature>
<evidence type="ECO:0008006" key="9">
    <source>
        <dbReference type="Google" id="ProtNLM"/>
    </source>
</evidence>
<protein>
    <recommendedName>
        <fullName evidence="9">Thymic stromal cotransporter</fullName>
    </recommendedName>
</protein>
<organism evidence="8">
    <name type="scientific">Auxenochlorella protothecoides</name>
    <name type="common">Green microalga</name>
    <name type="synonym">Chlorella protothecoides</name>
    <dbReference type="NCBI Taxonomy" id="3075"/>
    <lineage>
        <taxon>Eukaryota</taxon>
        <taxon>Viridiplantae</taxon>
        <taxon>Chlorophyta</taxon>
        <taxon>core chlorophytes</taxon>
        <taxon>Trebouxiophyceae</taxon>
        <taxon>Chlorellales</taxon>
        <taxon>Chlorellaceae</taxon>
        <taxon>Auxenochlorella</taxon>
    </lineage>
</organism>
<evidence type="ECO:0000313" key="8">
    <source>
        <dbReference type="EMBL" id="JAT72785.1"/>
    </source>
</evidence>
<comment type="subcellular location">
    <subcellularLocation>
        <location evidence="1">Endoplasmic reticulum membrane</location>
        <topology evidence="1">Multi-pass membrane protein</topology>
    </subcellularLocation>
</comment>
<dbReference type="GO" id="GO:0070072">
    <property type="term" value="P:vacuolar proton-transporting V-type ATPase complex assembly"/>
    <property type="evidence" value="ECO:0007669"/>
    <property type="project" value="InterPro"/>
</dbReference>
<dbReference type="AlphaFoldDB" id="A0A1D2A1C2"/>
<dbReference type="EMBL" id="GDKF01005837">
    <property type="protein sequence ID" value="JAT72785.1"/>
    <property type="molecule type" value="Transcribed_RNA"/>
</dbReference>
<dbReference type="PANTHER" id="PTHR31394">
    <property type="entry name" value="TRANSMEMBRANE PROTEIN 199"/>
    <property type="match status" value="1"/>
</dbReference>
<keyword evidence="3" id="KW-0256">Endoplasmic reticulum</keyword>
<dbReference type="GO" id="GO:0005789">
    <property type="term" value="C:endoplasmic reticulum membrane"/>
    <property type="evidence" value="ECO:0007669"/>
    <property type="project" value="UniProtKB-SubCell"/>
</dbReference>
<evidence type="ECO:0000256" key="2">
    <source>
        <dbReference type="ARBA" id="ARBA00022692"/>
    </source>
</evidence>
<feature type="region of interest" description="Disordered" evidence="6">
    <location>
        <begin position="204"/>
        <end position="276"/>
    </location>
</feature>
<sequence length="276" mass="28816">MLLRLAPGIECFLQDCVRQGIASDDLAKEVSRAGAVPWDQLKRLHCQLKAARPDTPNLYKVCRGSGLVPPAPRRPPHGKSPEFSALLEGLARRREQAAYDAMVHDVLAVERAAAAAAHGFGSYRQQVSLGLHVVVTMAAFYAFGLVAGRATLPPGWQPHVAGLGLATLALLVESLLFVIRSSAPATAQREAAARALRERLEAQARAQRAAAQRDGEAGGRAQGGEGAGAAPAQDEGKAESTPARAGVAEEAGVEPDGGPDKGPEPATLRLRAGRAA</sequence>
<feature type="transmembrane region" description="Helical" evidence="7">
    <location>
        <begin position="160"/>
        <end position="179"/>
    </location>
</feature>
<dbReference type="PANTHER" id="PTHR31394:SF1">
    <property type="entry name" value="TRANSMEMBRANE PROTEIN 199"/>
    <property type="match status" value="1"/>
</dbReference>
<evidence type="ECO:0000256" key="5">
    <source>
        <dbReference type="ARBA" id="ARBA00023136"/>
    </source>
</evidence>
<proteinExistence type="predicted"/>
<keyword evidence="2 7" id="KW-0812">Transmembrane</keyword>
<evidence type="ECO:0000256" key="3">
    <source>
        <dbReference type="ARBA" id="ARBA00022824"/>
    </source>
</evidence>
<accession>A0A1D2A1C2</accession>